<dbReference type="Gene3D" id="3.40.50.1820">
    <property type="entry name" value="alpha/beta hydrolase"/>
    <property type="match status" value="1"/>
</dbReference>
<dbReference type="SUPFAM" id="SSF53474">
    <property type="entry name" value="alpha/beta-Hydrolases"/>
    <property type="match status" value="1"/>
</dbReference>
<evidence type="ECO:0000313" key="2">
    <source>
        <dbReference type="EMBL" id="GGG26018.1"/>
    </source>
</evidence>
<evidence type="ECO:0000313" key="3">
    <source>
        <dbReference type="Proteomes" id="UP000644756"/>
    </source>
</evidence>
<keyword evidence="3" id="KW-1185">Reference proteome</keyword>
<name>A0A917LI88_9BACL</name>
<dbReference type="EMBL" id="BMGR01000024">
    <property type="protein sequence ID" value="GGG26018.1"/>
    <property type="molecule type" value="Genomic_DNA"/>
</dbReference>
<accession>A0A917LI88</accession>
<organism evidence="2 3">
    <name type="scientific">Paenibacillus abyssi</name>
    <dbReference type="NCBI Taxonomy" id="1340531"/>
    <lineage>
        <taxon>Bacteria</taxon>
        <taxon>Bacillati</taxon>
        <taxon>Bacillota</taxon>
        <taxon>Bacilli</taxon>
        <taxon>Bacillales</taxon>
        <taxon>Paenibacillaceae</taxon>
        <taxon>Paenibacillus</taxon>
    </lineage>
</organism>
<dbReference type="RefSeq" id="WP_188533629.1">
    <property type="nucleotide sequence ID" value="NZ_BMGR01000024.1"/>
</dbReference>
<dbReference type="PANTHER" id="PTHR43265">
    <property type="entry name" value="ESTERASE ESTD"/>
    <property type="match status" value="1"/>
</dbReference>
<sequence>MNHPFQEEIVNINGAFTLEGTLTIPAAARKKYPAVLIISGTGKSNRDGNGSKLDMNLYKDLAEMITKLGFITLRYDKRGTHKSKGVYIETGFWDLVDDAESAVRFLASRPEVDNEKIIILGHSEGCMIAAAVNARAPQAGLVLLAGVAEPSKIAFPRQVQQALKEIDEMPGYKGKLIRFITKLQNPEKKNREFFAKVLASTRPSIRIYGLIPFNAKWYREQYAYNVMDELSKVTCPTLAITGSNDIQVIPDHARLAAETVKGESEWHVIPHMNHILRKYEKPHTMLNLLKEYKKLINKPIDPDLYPLLSKWLQKHYIVAEA</sequence>
<reference evidence="2" key="2">
    <citation type="submission" date="2020-09" db="EMBL/GenBank/DDBJ databases">
        <authorList>
            <person name="Sun Q."/>
            <person name="Zhou Y."/>
        </authorList>
    </citation>
    <scope>NUCLEOTIDE SEQUENCE</scope>
    <source>
        <strain evidence="2">CGMCC 1.12987</strain>
    </source>
</reference>
<comment type="caution">
    <text evidence="2">The sequence shown here is derived from an EMBL/GenBank/DDBJ whole genome shotgun (WGS) entry which is preliminary data.</text>
</comment>
<dbReference type="InterPro" id="IPR022742">
    <property type="entry name" value="Hydrolase_4"/>
</dbReference>
<reference evidence="2" key="1">
    <citation type="journal article" date="2014" name="Int. J. Syst. Evol. Microbiol.">
        <title>Complete genome sequence of Corynebacterium casei LMG S-19264T (=DSM 44701T), isolated from a smear-ripened cheese.</title>
        <authorList>
            <consortium name="US DOE Joint Genome Institute (JGI-PGF)"/>
            <person name="Walter F."/>
            <person name="Albersmeier A."/>
            <person name="Kalinowski J."/>
            <person name="Ruckert C."/>
        </authorList>
    </citation>
    <scope>NUCLEOTIDE SEQUENCE</scope>
    <source>
        <strain evidence="2">CGMCC 1.12987</strain>
    </source>
</reference>
<dbReference type="InterPro" id="IPR029058">
    <property type="entry name" value="AB_hydrolase_fold"/>
</dbReference>
<dbReference type="PANTHER" id="PTHR43265:SF1">
    <property type="entry name" value="ESTERASE ESTD"/>
    <property type="match status" value="1"/>
</dbReference>
<dbReference type="InterPro" id="IPR053145">
    <property type="entry name" value="AB_hydrolase_Est10"/>
</dbReference>
<dbReference type="Pfam" id="PF12146">
    <property type="entry name" value="Hydrolase_4"/>
    <property type="match status" value="1"/>
</dbReference>
<keyword evidence="2" id="KW-0378">Hydrolase</keyword>
<feature type="domain" description="Serine aminopeptidase S33" evidence="1">
    <location>
        <begin position="55"/>
        <end position="276"/>
    </location>
</feature>
<evidence type="ECO:0000259" key="1">
    <source>
        <dbReference type="Pfam" id="PF12146"/>
    </source>
</evidence>
<dbReference type="Proteomes" id="UP000644756">
    <property type="component" value="Unassembled WGS sequence"/>
</dbReference>
<protein>
    <submittedName>
        <fullName evidence="2">Alpha/beta hydrolase</fullName>
    </submittedName>
</protein>
<dbReference type="AlphaFoldDB" id="A0A917LI88"/>
<gene>
    <name evidence="2" type="ORF">GCM10010916_48000</name>
</gene>
<dbReference type="GO" id="GO:0052689">
    <property type="term" value="F:carboxylic ester hydrolase activity"/>
    <property type="evidence" value="ECO:0007669"/>
    <property type="project" value="TreeGrafter"/>
</dbReference>
<proteinExistence type="predicted"/>